<dbReference type="Gene3D" id="3.30.565.10">
    <property type="entry name" value="Histidine kinase-like ATPase, C-terminal domain"/>
    <property type="match status" value="1"/>
</dbReference>
<dbReference type="InterPro" id="IPR052972">
    <property type="entry name" value="Sacsin_chaperone_reg"/>
</dbReference>
<dbReference type="EMBL" id="CALNXJ010000022">
    <property type="protein sequence ID" value="CAH3127507.1"/>
    <property type="molecule type" value="Genomic_DNA"/>
</dbReference>
<dbReference type="SUPFAM" id="SSF55874">
    <property type="entry name" value="ATPase domain of HSP90 chaperone/DNA topoisomerase II/histidine kinase"/>
    <property type="match status" value="3"/>
</dbReference>
<dbReference type="SUPFAM" id="SSF46565">
    <property type="entry name" value="Chaperone J-domain"/>
    <property type="match status" value="1"/>
</dbReference>
<dbReference type="SMART" id="SM00748">
    <property type="entry name" value="HEPN"/>
    <property type="match status" value="1"/>
</dbReference>
<feature type="domain" description="HEPN" evidence="1">
    <location>
        <begin position="4339"/>
        <end position="4450"/>
    </location>
</feature>
<dbReference type="PANTHER" id="PTHR15600:SF42">
    <property type="entry name" value="SACSIN"/>
    <property type="match status" value="1"/>
</dbReference>
<dbReference type="PANTHER" id="PTHR15600">
    <property type="entry name" value="SACSIN"/>
    <property type="match status" value="1"/>
</dbReference>
<evidence type="ECO:0000313" key="3">
    <source>
        <dbReference type="Proteomes" id="UP001159428"/>
    </source>
</evidence>
<evidence type="ECO:0000259" key="1">
    <source>
        <dbReference type="PROSITE" id="PS50910"/>
    </source>
</evidence>
<dbReference type="InterPro" id="IPR036890">
    <property type="entry name" value="HATPase_C_sf"/>
</dbReference>
<gene>
    <name evidence="2" type="ORF">PMEA_00012595</name>
</gene>
<accession>A0AAU9WVV4</accession>
<dbReference type="Gene3D" id="1.20.120.330">
    <property type="entry name" value="Nucleotidyltransferases domain 2"/>
    <property type="match status" value="1"/>
</dbReference>
<dbReference type="NCBIfam" id="NF047352">
    <property type="entry name" value="P_loop_sacsin"/>
    <property type="match status" value="3"/>
</dbReference>
<reference evidence="2 3" key="1">
    <citation type="submission" date="2022-05" db="EMBL/GenBank/DDBJ databases">
        <authorList>
            <consortium name="Genoscope - CEA"/>
            <person name="William W."/>
        </authorList>
    </citation>
    <scope>NUCLEOTIDE SEQUENCE [LARGE SCALE GENOMIC DNA]</scope>
</reference>
<dbReference type="PROSITE" id="PS50910">
    <property type="entry name" value="HEPN"/>
    <property type="match status" value="1"/>
</dbReference>
<dbReference type="InterPro" id="IPR007842">
    <property type="entry name" value="HEPN_dom"/>
</dbReference>
<dbReference type="Pfam" id="PF25794">
    <property type="entry name" value="SACS"/>
    <property type="match status" value="3"/>
</dbReference>
<dbReference type="InterPro" id="IPR058210">
    <property type="entry name" value="SACS/Nov_dom"/>
</dbReference>
<sequence>MYFQFTYSPRYRATVFWFLLFPGKKIGTIRRLKVFHLCILVVGCSSDDDGDFNLIQPSLIQQLRTILDQYPDDGQILKELIQNAEDANARHVKFLHDKNSYGTEHLFDEELAQFQGPALFSYNDATFRKEDWKGIRLVSDSIKVEEPMKVGRFGLGFKSVLHITDLPSVLSAEKIGFIDPHGIYFSDKRNRRIGRCWRLDGDCAEMKKIPDQFLPFKGIFDCKEEVFSNGYYDGTLFRFPLRTTPSDLSNTLYTEEKMDTLFESFEADAHLVLLFLQHLESIELYVREELQASPRRTFQVRVAAKDLELVRCKRKEFLGKIRPGKLMPHSVAVTYPVTIETIKFGTSHETNLLQQYSFLVTNYFCGGKVSSNFKRLMTDKELNFLPIVGVAMPLPNNPEIQTPDIKGQAFCFLPLPVPMRSLTGLPVHINGFFALSQNRRYIKSPNAGQEDRERMVWRKLTDKSLLWNNCLIEEATPEAYATLILQAIKWDSCSISRASIYNAWPNIICIDPMWKKLIDPFFSTLLEHNAVYTDAGSGRWITVREAVFDQLDQSETKEVLLRVLLAANVPVVFVPKHVIRAITCYTSVKEVNPSLVRSSMKEIPSCYKNLNRHEKLLLLDFCLEDGKFDSLFDLELLPLSDGKFIKFTSQSKPVYICSVEHPRELFPGLEDRFLDETIDETITQRLVSVGKQGFTQLRILRKDDVKSLLPQALPFEWRKGNTVLWYPDDRNHKHPPIEWIRVVWRYLQFVLADAGDVLSLGKLPLIPLSMSKTPVTLARLCEPSRIVVKHFYGHCLDDDVSDILVKLGVLIMTDYPSFIGHHPAVLGRFVYPPFVDGVLKAMVVSSSMMTNGKLSEIVRSELSTREKQVLRSFLVSVGDTHLGPVAYDFLRSLPIFETLAKKFVSAKDGLCAAPPEPLPITLRRDLVDVSQKDSMAFACLLGVKILTPVELLCQVVFPDIKRRCYSEKQIDKLMEHVLDRYPSTIRKNACFKMNLQDLAFVSRQKGRARPCELFDPRNAIVKTLFVHEDVFPSSTYGSPSVLVVLEELGMKGEDDVTVTDLYQSAKMISKFPNLPSLKDKSEIILRFLHEDPQKMLDLVSGEPLGILLRTIPWVSRQEQRPYDYPPSLPYWKTEEEENRRFFKPVELKSHQFANLIGTVMPVVDVDKTESIGQFFGWQDEPPISQVVQHLETAVKCYSQEQKPYFIVMLDEIYRFLGEHHHDVDEAFDATNVFPWVWNGDGFSLPIHLLATRPSIDLTPYIHCLPLELRHHCRLFNYLGMQKECDLSVLVKVLRMIKAKHDGGSVMSPSEVKHDLQLSVNILNELASGELPEALQGDILIPTYQEDNSYVSLQPVDSCMYGEQNDNEEIDYFYVHPNVPNVTAERLGVPSITNRLLDADELAIGEEFGQGEKLTTRLNRLLEEYTDGFSVLKELIQNADDAGATEVKFMYDERTNEEAMTCLIDEGMKGCQGPALWVYNDATFKEEDFENITKLNEATKQHDTEKIGRFGLGFNAVYNLTDVPMFISRNSFVIFDPHTSYLGKALKNKTKPGMKINVNKDVTRLRKFKNQFKPFNGIFGCDLNLQKEDNSFNGTLFRFPLRTSEQALKSEIKKLAYDVSQMRELLLTLIKGAETLLLFTQNVLRVSIFSLNTPEVQDETVKLTFKITKSLSQDGIVRALSAPVSLPPTTNILNFDDQNFLKQCSFLQASSRVVRAFRMGQVFKLTKSSMKVNVHCVFTECGLRFFKPDVATIHPECTTWLVVSSMGDGRALKFAENDFSLLPSGGVAVQLATSGADKFVPVPVFKNDNGIDVNGTLFCYLPLPIHSGLPVHINGAFALAANRRHLQEKLEGDKDCYGVDWNKALTVDSICSAYLCLLEDVRSIAPTDGSYRFHSLWPKADKVFPNLRHLMQSFYMQISTGTHALFSDGENWFTVNEVVLLHPVLRNDPFIGNTSFKVFQLLMSKRAVVIDVPLSVVNSFQSCGSGEVINSKIYDKNKFFRQVFFPNIAAVPSEMRDKLVLHAMDNSCDDLVKAYSCIPASPLGNSLRRPSELIHPGKDAARLFRPEDGRFPCGNAETFLNPGRLAKLELLGMASDYLPWQEMAERAESINRLNTINSEAAKERAIEFVNFLQRKIERKDESSLDITRQRILEAQFLPALSKPVNFPLPWKADEYDENVLFAPKDVFLESEKYRLCSIKPLIGLSISRGVKEFLKLSEKEAKLNHVILQLKVAMCSEVESSNAKAIEEINSVCRAVYSYLERDISEGATIKDIPQNEKFILYEREFLYPSQVAFNLNDDCAPYLYQLPKRLAEDFPKLLRVSGVKECFDEKDFILALRQIKELFPENELDEKNLKVAARLADQLGERLQASRSDPASSRKELGTIYLPDSSGVMRAISELCIKDCPWMPDEEGVHFVHAKIPWPTCELIGVKTRRDEALRYHMVRMSFGQKEKLTNRLKRILRCYPCEREILKELLQNADDAEATEICFIKDPRHHPDEKVFGDCWKPLQGPALCVYNNKPFTNSDLQGIQNLGEGTKGEDPNKTGQYGVGFNAVYHLTDVPSFMSQGKEISDVLCVFDPHCKYVPGATPSEPGGRFNDTATLSKKFPDVFPCYLLDHFKIDNATMFRFPLRTKDMARESEISSNSVSIKELDVMMEGLKKEMFEILLFVNNVRKITICEVDEASKNLVNSYTVEAQMSKKDEAKRKAFADHIKQISKLSKEGEGIDPRKIPVKKVSYVLDIRDTTGNAEKWRIVQKIGFEKDVEESIIDAFTKRELGMLPRGGVACLLEKKPSYSSLRLKKAYCFLPLPLETNLPVHVNGHFALDHAARRGLWRDDENRGGYRSDWNYLLLQDVVSSCYITMLVEVRDFLKLSTTPDSNPETESVILSKIKVYESFFPRQIPTDKYWKTLVDSVYYKMNRMKLKILPVVRKRSLNCSSKITGKSPAAEITWLPPTGIGKHQAFFDDLEEKGPFAVSPKKRKEENQAKQRKLLRDILLDSGFNLVFFSLALHDSFQRAGVATCCISPRKVIDFYKTFNCDDRLCTIGPIPCDVQETSLNGAVGVTTVLLYCRCDVSFLNDLPGLPLLLTHDQRLQLFSSEHPKFLSQYRDLLPRSSQIFLHDLLYRCVFNDTDKVKLTSLKHLDATSFAANLPQTLPIDIYGSRRFVEWYPNQREIPNRKWIFKAWIFLSELVEDVITNVEVNEERKIQEIRKMLEPLFNWCILPVIVKDLTDEDKPLVSFSHKRTPPPTKHYLLPLRRAASALDFRSADSSSSNLVDVLRKVGLPELNLGALSSSSEDLFLPSKSIYLARMLVSSLESPASLLTALDDKMDFEPQSLKGRLNTSECITILEYFSKSVKRLGENERETLRGLSFYPATQGRLIRLSDRKICVLPTEIPRDEIDVLENELDIVFLEFQTSISELFEFLALEFFSTVDFYCIFVLPNFSVLSKEGRESHLTYIRKKTLENAKDEEKQKLLKCLRDIPLVPSADGSLKTASCFFDPEKKFFSAMLPKCLFPMDPFDTPEWLTFLRRIGLIHIVSKDCFRALAAEVAREAASAPSDNTRKKSQVLVNHLINRDDVLVEGLLQDICNIPFVVGDPVREGLQAICLPFGGFTGRQAPHFAFQGAVPVDYAEIVWTEANLLPKWANPRHRSHDFAHNFTSDAEMKRHYDSFVSQLQIQEKPSVDLVVAHCKTLCLEVGKGNEGTVSSPERRCALMKVMGCIYSFLNSNCIRGRDVRKILANTPCILVENGKKFILPRQAVLALFQHLELRPFLYGIPKEFGKFHPLFLNLGCSEFVTLSHYAMVLDLLHKRCHSSKLDPNAVNVCERAVRGFFNEVQRNNEEVKDISQLYLPGMTLTNVRTNGTANVIPLYLHKSSELIFNDLPPSIRDRLHNFRENLFLDLRQMKVTCSTTSINYKELVMKLPKSLRPKMLSTVIKEKITSSLENLPNTAITHLRYRLSSPQFFYGIARLIRDENCRIEREGDDSMIANIKMRLRSLEVYSVYRLKTTLFCSNEPIPASEADVPYFVEKVLVSGEETSRVYVDSLKGTSEDGMTSLFVANAVEEICEGRLGRRALLIPHMLRCPLGAIWSHLDSLGVRPDDSFSAEELEIPPEPGSFIPQEDHHRLNDDFEEFVPDDDVGYELHDPSVVGEGGDATYIYATIIEEVTSECNSRLTRRYRINIGNDQEKVVDATDLYKFHRLTESSSTAMVPCDRIGQPPTPRSRQGVFDKISDLLEEAWTLPEKKRRKITKRLYLRWHPDKNLGDEEFCKEVCQYIQSEVSRLKRGEPKGGSYGSFFVLWALLAREHYRQRREHRGRSPCHRKNPQPREARRWFKQAVADIQAASNDIIYERPSYEWACFKCHQAAEKALKAAQYTVDTYRTRVHDLVEICCDLNDPELLDLARQLERLVGGSTRMRYPDRMCFPQIPNEVYSAELAQQALQLAKEIVACVQSRIT</sequence>
<comment type="caution">
    <text evidence="2">The sequence shown here is derived from an EMBL/GenBank/DDBJ whole genome shotgun (WGS) entry which is preliminary data.</text>
</comment>
<protein>
    <recommendedName>
        <fullName evidence="1">HEPN domain-containing protein</fullName>
    </recommendedName>
</protein>
<dbReference type="GO" id="GO:0030544">
    <property type="term" value="F:Hsp70 protein binding"/>
    <property type="evidence" value="ECO:0007669"/>
    <property type="project" value="TreeGrafter"/>
</dbReference>
<evidence type="ECO:0000313" key="2">
    <source>
        <dbReference type="EMBL" id="CAH3127507.1"/>
    </source>
</evidence>
<proteinExistence type="predicted"/>
<dbReference type="SUPFAM" id="SSF81593">
    <property type="entry name" value="Nucleotidyltransferase substrate binding subunit/domain"/>
    <property type="match status" value="1"/>
</dbReference>
<dbReference type="Gene3D" id="1.10.287.110">
    <property type="entry name" value="DnaJ domain"/>
    <property type="match status" value="1"/>
</dbReference>
<dbReference type="InterPro" id="IPR036869">
    <property type="entry name" value="J_dom_sf"/>
</dbReference>
<keyword evidence="3" id="KW-1185">Reference proteome</keyword>
<organism evidence="2 3">
    <name type="scientific">Pocillopora meandrina</name>
    <dbReference type="NCBI Taxonomy" id="46732"/>
    <lineage>
        <taxon>Eukaryota</taxon>
        <taxon>Metazoa</taxon>
        <taxon>Cnidaria</taxon>
        <taxon>Anthozoa</taxon>
        <taxon>Hexacorallia</taxon>
        <taxon>Scleractinia</taxon>
        <taxon>Astrocoeniina</taxon>
        <taxon>Pocilloporidae</taxon>
        <taxon>Pocillopora</taxon>
    </lineage>
</organism>
<name>A0AAU9WVV4_9CNID</name>
<dbReference type="Proteomes" id="UP001159428">
    <property type="component" value="Unassembled WGS sequence"/>
</dbReference>
<dbReference type="Pfam" id="PF05168">
    <property type="entry name" value="HEPN"/>
    <property type="match status" value="1"/>
</dbReference>